<proteinExistence type="predicted"/>
<evidence type="ECO:0000313" key="2">
    <source>
        <dbReference type="Proteomes" id="UP001302321"/>
    </source>
</evidence>
<sequence>MSLMGEGAVKVKAHTYPGQACAVKLTVTYTGQVCGPDGPASHTTTTRPITFRSWFVIADFGKDVREGFDFLRRRGGSGSEEQPWEPCDLHGDVCEGFSIYDAPDVAVHVVEGKGFMTLRLGESWTITEYLHASTWSHLPVDTAVGDVFLYGFRGARVEWWDWGGAEEHADTVVMLPC</sequence>
<protein>
    <submittedName>
        <fullName evidence="1">Uncharacterized protein</fullName>
    </submittedName>
</protein>
<evidence type="ECO:0000313" key="1">
    <source>
        <dbReference type="EMBL" id="KAK4170667.1"/>
    </source>
</evidence>
<dbReference type="EMBL" id="MU866853">
    <property type="protein sequence ID" value="KAK4170667.1"/>
    <property type="molecule type" value="Genomic_DNA"/>
</dbReference>
<organism evidence="1 2">
    <name type="scientific">Triangularia setosa</name>
    <dbReference type="NCBI Taxonomy" id="2587417"/>
    <lineage>
        <taxon>Eukaryota</taxon>
        <taxon>Fungi</taxon>
        <taxon>Dikarya</taxon>
        <taxon>Ascomycota</taxon>
        <taxon>Pezizomycotina</taxon>
        <taxon>Sordariomycetes</taxon>
        <taxon>Sordariomycetidae</taxon>
        <taxon>Sordariales</taxon>
        <taxon>Podosporaceae</taxon>
        <taxon>Triangularia</taxon>
    </lineage>
</organism>
<dbReference type="AlphaFoldDB" id="A0AAN6VXN7"/>
<name>A0AAN6VXN7_9PEZI</name>
<reference evidence="1" key="1">
    <citation type="journal article" date="2023" name="Mol. Phylogenet. Evol.">
        <title>Genome-scale phylogeny and comparative genomics of the fungal order Sordariales.</title>
        <authorList>
            <person name="Hensen N."/>
            <person name="Bonometti L."/>
            <person name="Westerberg I."/>
            <person name="Brannstrom I.O."/>
            <person name="Guillou S."/>
            <person name="Cros-Aarteil S."/>
            <person name="Calhoun S."/>
            <person name="Haridas S."/>
            <person name="Kuo A."/>
            <person name="Mondo S."/>
            <person name="Pangilinan J."/>
            <person name="Riley R."/>
            <person name="LaButti K."/>
            <person name="Andreopoulos B."/>
            <person name="Lipzen A."/>
            <person name="Chen C."/>
            <person name="Yan M."/>
            <person name="Daum C."/>
            <person name="Ng V."/>
            <person name="Clum A."/>
            <person name="Steindorff A."/>
            <person name="Ohm R.A."/>
            <person name="Martin F."/>
            <person name="Silar P."/>
            <person name="Natvig D.O."/>
            <person name="Lalanne C."/>
            <person name="Gautier V."/>
            <person name="Ament-Velasquez S.L."/>
            <person name="Kruys A."/>
            <person name="Hutchinson M.I."/>
            <person name="Powell A.J."/>
            <person name="Barry K."/>
            <person name="Miller A.N."/>
            <person name="Grigoriev I.V."/>
            <person name="Debuchy R."/>
            <person name="Gladieux P."/>
            <person name="Hiltunen Thoren M."/>
            <person name="Johannesson H."/>
        </authorList>
    </citation>
    <scope>NUCLEOTIDE SEQUENCE</scope>
    <source>
        <strain evidence="1">CBS 892.96</strain>
    </source>
</reference>
<keyword evidence="2" id="KW-1185">Reference proteome</keyword>
<dbReference type="Proteomes" id="UP001302321">
    <property type="component" value="Unassembled WGS sequence"/>
</dbReference>
<comment type="caution">
    <text evidence="1">The sequence shown here is derived from an EMBL/GenBank/DDBJ whole genome shotgun (WGS) entry which is preliminary data.</text>
</comment>
<gene>
    <name evidence="1" type="ORF">QBC36DRAFT_383076</name>
</gene>
<reference evidence="1" key="2">
    <citation type="submission" date="2023-05" db="EMBL/GenBank/DDBJ databases">
        <authorList>
            <consortium name="Lawrence Berkeley National Laboratory"/>
            <person name="Steindorff A."/>
            <person name="Hensen N."/>
            <person name="Bonometti L."/>
            <person name="Westerberg I."/>
            <person name="Brannstrom I.O."/>
            <person name="Guillou S."/>
            <person name="Cros-Aarteil S."/>
            <person name="Calhoun S."/>
            <person name="Haridas S."/>
            <person name="Kuo A."/>
            <person name="Mondo S."/>
            <person name="Pangilinan J."/>
            <person name="Riley R."/>
            <person name="Labutti K."/>
            <person name="Andreopoulos B."/>
            <person name="Lipzen A."/>
            <person name="Chen C."/>
            <person name="Yanf M."/>
            <person name="Daum C."/>
            <person name="Ng V."/>
            <person name="Clum A."/>
            <person name="Ohm R."/>
            <person name="Martin F."/>
            <person name="Silar P."/>
            <person name="Natvig D."/>
            <person name="Lalanne C."/>
            <person name="Gautier V."/>
            <person name="Ament-Velasquez S.L."/>
            <person name="Kruys A."/>
            <person name="Hutchinson M.I."/>
            <person name="Powell A.J."/>
            <person name="Barry K."/>
            <person name="Miller A.N."/>
            <person name="Grigoriev I.V."/>
            <person name="Debuchy R."/>
            <person name="Gladieux P."/>
            <person name="Thoren M.H."/>
            <person name="Johannesson H."/>
        </authorList>
    </citation>
    <scope>NUCLEOTIDE SEQUENCE</scope>
    <source>
        <strain evidence="1">CBS 892.96</strain>
    </source>
</reference>
<accession>A0AAN6VXN7</accession>